<evidence type="ECO:0000256" key="1">
    <source>
        <dbReference type="ARBA" id="ARBA00022723"/>
    </source>
</evidence>
<evidence type="ECO:0000259" key="5">
    <source>
        <dbReference type="Pfam" id="PF00149"/>
    </source>
</evidence>
<keyword evidence="4" id="KW-0472">Membrane</keyword>
<dbReference type="InterPro" id="IPR004843">
    <property type="entry name" value="Calcineurin-like_PHP"/>
</dbReference>
<keyword evidence="4" id="KW-1133">Transmembrane helix</keyword>
<dbReference type="CDD" id="cd07385">
    <property type="entry name" value="MPP_YkuE_C"/>
    <property type="match status" value="1"/>
</dbReference>
<feature type="domain" description="Calcineurin-like phosphoesterase" evidence="5">
    <location>
        <begin position="179"/>
        <end position="347"/>
    </location>
</feature>
<name>A0ABV8F2B8_9ACTN</name>
<dbReference type="EMBL" id="JBHSBC010000021">
    <property type="protein sequence ID" value="MFC3982813.1"/>
    <property type="molecule type" value="Genomic_DNA"/>
</dbReference>
<proteinExistence type="predicted"/>
<feature type="transmembrane region" description="Helical" evidence="4">
    <location>
        <begin position="61"/>
        <end position="83"/>
    </location>
</feature>
<keyword evidence="4" id="KW-0812">Transmembrane</keyword>
<reference evidence="7" key="1">
    <citation type="journal article" date="2019" name="Int. J. Syst. Evol. Microbiol.">
        <title>The Global Catalogue of Microorganisms (GCM) 10K type strain sequencing project: providing services to taxonomists for standard genome sequencing and annotation.</title>
        <authorList>
            <consortium name="The Broad Institute Genomics Platform"/>
            <consortium name="The Broad Institute Genome Sequencing Center for Infectious Disease"/>
            <person name="Wu L."/>
            <person name="Ma J."/>
        </authorList>
    </citation>
    <scope>NUCLEOTIDE SEQUENCE [LARGE SCALE GENOMIC DNA]</scope>
    <source>
        <strain evidence="7">TBRC 7912</strain>
    </source>
</reference>
<dbReference type="RefSeq" id="WP_386191634.1">
    <property type="nucleotide sequence ID" value="NZ_JBHSBC010000021.1"/>
</dbReference>
<feature type="transmembrane region" description="Helical" evidence="4">
    <location>
        <begin position="35"/>
        <end position="54"/>
    </location>
</feature>
<keyword evidence="2" id="KW-0378">Hydrolase</keyword>
<gene>
    <name evidence="6" type="ORF">ACFOYY_21925</name>
</gene>
<dbReference type="Pfam" id="PF00149">
    <property type="entry name" value="Metallophos"/>
    <property type="match status" value="1"/>
</dbReference>
<dbReference type="InterPro" id="IPR029052">
    <property type="entry name" value="Metallo-depent_PP-like"/>
</dbReference>
<evidence type="ECO:0000256" key="3">
    <source>
        <dbReference type="SAM" id="MobiDB-lite"/>
    </source>
</evidence>
<dbReference type="InterPro" id="IPR051158">
    <property type="entry name" value="Metallophosphoesterase_sf"/>
</dbReference>
<evidence type="ECO:0000313" key="6">
    <source>
        <dbReference type="EMBL" id="MFC3982813.1"/>
    </source>
</evidence>
<feature type="region of interest" description="Disordered" evidence="3">
    <location>
        <begin position="105"/>
        <end position="124"/>
    </location>
</feature>
<sequence length="410" mass="43600">MGFVVLIVLMTTLVHYYLWRRLVRATTAPGPLRRALTWATVALGALIPVTLVGSHSDWGRFLAWPGFLWLAVMYYLAVFLVVLEVPRAVAPAVLRRRAPARTAPVLVGAPEPPGEEPSDEEPKGVAMNRRDFVARTAAAVAGAGALVTVGTGVRTALGDPLIERVSVALPGLDPRLGGLRLAVVSDIHLGPLTGLGHTERIVRMINGLQADVVAVVGDLVDGTVAELGPLARPLRSLESRYGAYFVTGNHEYYTANGPDEWVEELRDLGVRPLRNERVEIAHAGAVLDLAGVDDVTGASGGGGPDFERTFGGRDPGRSTVLLAHQPVQAVQAAKYGVDLQLSGHTHGGQMVPFNLIVPFQQPMVSGLGEVDGTQVYVTRGAGFWGPPVRVGAPPEITLLELRPGDRRKAG</sequence>
<dbReference type="PANTHER" id="PTHR31302:SF31">
    <property type="entry name" value="PHOSPHODIESTERASE YAEI"/>
    <property type="match status" value="1"/>
</dbReference>
<accession>A0ABV8F2B8</accession>
<keyword evidence="1" id="KW-0479">Metal-binding</keyword>
<evidence type="ECO:0000256" key="2">
    <source>
        <dbReference type="ARBA" id="ARBA00022801"/>
    </source>
</evidence>
<dbReference type="PANTHER" id="PTHR31302">
    <property type="entry name" value="TRANSMEMBRANE PROTEIN WITH METALLOPHOSPHOESTERASE DOMAIN-RELATED"/>
    <property type="match status" value="1"/>
</dbReference>
<dbReference type="Gene3D" id="3.60.21.10">
    <property type="match status" value="1"/>
</dbReference>
<evidence type="ECO:0000256" key="4">
    <source>
        <dbReference type="SAM" id="Phobius"/>
    </source>
</evidence>
<keyword evidence="7" id="KW-1185">Reference proteome</keyword>
<protein>
    <submittedName>
        <fullName evidence="6">Metallophosphoesterase</fullName>
    </submittedName>
</protein>
<dbReference type="Proteomes" id="UP001595698">
    <property type="component" value="Unassembled WGS sequence"/>
</dbReference>
<evidence type="ECO:0000313" key="7">
    <source>
        <dbReference type="Proteomes" id="UP001595698"/>
    </source>
</evidence>
<organism evidence="6 7">
    <name type="scientific">Streptosporangium jomthongense</name>
    <dbReference type="NCBI Taxonomy" id="1193683"/>
    <lineage>
        <taxon>Bacteria</taxon>
        <taxon>Bacillati</taxon>
        <taxon>Actinomycetota</taxon>
        <taxon>Actinomycetes</taxon>
        <taxon>Streptosporangiales</taxon>
        <taxon>Streptosporangiaceae</taxon>
        <taxon>Streptosporangium</taxon>
    </lineage>
</organism>
<dbReference type="SUPFAM" id="SSF56300">
    <property type="entry name" value="Metallo-dependent phosphatases"/>
    <property type="match status" value="1"/>
</dbReference>
<comment type="caution">
    <text evidence="6">The sequence shown here is derived from an EMBL/GenBank/DDBJ whole genome shotgun (WGS) entry which is preliminary data.</text>
</comment>